<name>A0ABW4P054_9NOCA</name>
<dbReference type="PANTHER" id="PTHR38011">
    <property type="entry name" value="DIHYDROFOLATE REDUCTASE FAMILY PROTEIN (AFU_ORTHOLOGUE AFUA_8G06820)"/>
    <property type="match status" value="1"/>
</dbReference>
<dbReference type="Proteomes" id="UP001597286">
    <property type="component" value="Unassembled WGS sequence"/>
</dbReference>
<comment type="caution">
    <text evidence="2">The sequence shown here is derived from an EMBL/GenBank/DDBJ whole genome shotgun (WGS) entry which is preliminary data.</text>
</comment>
<dbReference type="Pfam" id="PF01872">
    <property type="entry name" value="RibD_C"/>
    <property type="match status" value="1"/>
</dbReference>
<dbReference type="InterPro" id="IPR002734">
    <property type="entry name" value="RibDG_C"/>
</dbReference>
<protein>
    <submittedName>
        <fullName evidence="2">Dihydrofolate reductase family protein</fullName>
    </submittedName>
</protein>
<organism evidence="2 3">
    <name type="scientific">Rhodococcus gannanensis</name>
    <dbReference type="NCBI Taxonomy" id="1960308"/>
    <lineage>
        <taxon>Bacteria</taxon>
        <taxon>Bacillati</taxon>
        <taxon>Actinomycetota</taxon>
        <taxon>Actinomycetes</taxon>
        <taxon>Mycobacteriales</taxon>
        <taxon>Nocardiaceae</taxon>
        <taxon>Rhodococcus</taxon>
    </lineage>
</organism>
<evidence type="ECO:0000313" key="2">
    <source>
        <dbReference type="EMBL" id="MFD1811473.1"/>
    </source>
</evidence>
<sequence length="186" mass="19930">MGRIVVSEFVSLDGVMEAPGGEPGYPHTGWTIPHHGPGLLAAKLRETLDAEALLLGRVTYESFAGAWPTRDGEFADKMNAMPKHVVTATATDLEWNNSRALAGPVEQSVPALRDGIDGELLVVGSRTLVHALLAADLVDELRLAVFPVVLGSGARVFPDSPDPIALELVDTRRLETGIVELTYRRG</sequence>
<proteinExistence type="predicted"/>
<gene>
    <name evidence="2" type="ORF">ACFSJG_04545</name>
</gene>
<dbReference type="InterPro" id="IPR024072">
    <property type="entry name" value="DHFR-like_dom_sf"/>
</dbReference>
<dbReference type="RefSeq" id="WP_378484019.1">
    <property type="nucleotide sequence ID" value="NZ_JBHUFB010000007.1"/>
</dbReference>
<dbReference type="EMBL" id="JBHUFB010000007">
    <property type="protein sequence ID" value="MFD1811473.1"/>
    <property type="molecule type" value="Genomic_DNA"/>
</dbReference>
<dbReference type="InterPro" id="IPR050765">
    <property type="entry name" value="Riboflavin_Biosynth_HTPR"/>
</dbReference>
<accession>A0ABW4P054</accession>
<evidence type="ECO:0000259" key="1">
    <source>
        <dbReference type="Pfam" id="PF01872"/>
    </source>
</evidence>
<dbReference type="PANTHER" id="PTHR38011:SF2">
    <property type="entry name" value="BIFUNCTIONAL DEAMINASE-REDUCTASE DOMAIN PROTEIN"/>
    <property type="match status" value="1"/>
</dbReference>
<keyword evidence="3" id="KW-1185">Reference proteome</keyword>
<feature type="domain" description="Bacterial bifunctional deaminase-reductase C-terminal" evidence="1">
    <location>
        <begin position="4"/>
        <end position="179"/>
    </location>
</feature>
<reference evidence="3" key="1">
    <citation type="journal article" date="2019" name="Int. J. Syst. Evol. Microbiol.">
        <title>The Global Catalogue of Microorganisms (GCM) 10K type strain sequencing project: providing services to taxonomists for standard genome sequencing and annotation.</title>
        <authorList>
            <consortium name="The Broad Institute Genomics Platform"/>
            <consortium name="The Broad Institute Genome Sequencing Center for Infectious Disease"/>
            <person name="Wu L."/>
            <person name="Ma J."/>
        </authorList>
    </citation>
    <scope>NUCLEOTIDE SEQUENCE [LARGE SCALE GENOMIC DNA]</scope>
    <source>
        <strain evidence="3">DT72</strain>
    </source>
</reference>
<dbReference type="SUPFAM" id="SSF53597">
    <property type="entry name" value="Dihydrofolate reductase-like"/>
    <property type="match status" value="1"/>
</dbReference>
<evidence type="ECO:0000313" key="3">
    <source>
        <dbReference type="Proteomes" id="UP001597286"/>
    </source>
</evidence>
<dbReference type="Gene3D" id="3.40.430.10">
    <property type="entry name" value="Dihydrofolate Reductase, subunit A"/>
    <property type="match status" value="1"/>
</dbReference>